<evidence type="ECO:0000259" key="6">
    <source>
        <dbReference type="Pfam" id="PF03176"/>
    </source>
</evidence>
<evidence type="ECO:0000256" key="5">
    <source>
        <dbReference type="SAM" id="MobiDB-lite"/>
    </source>
</evidence>
<keyword evidence="3" id="KW-1133">Transmembrane helix</keyword>
<gene>
    <name evidence="7" type="ORF">A4G28_20505</name>
</gene>
<evidence type="ECO:0000256" key="3">
    <source>
        <dbReference type="ARBA" id="ARBA00022989"/>
    </source>
</evidence>
<feature type="domain" description="Membrane transport protein MMPL" evidence="6">
    <location>
        <begin position="2"/>
        <end position="45"/>
    </location>
</feature>
<dbReference type="InterPro" id="IPR004869">
    <property type="entry name" value="MMPL_dom"/>
</dbReference>
<reference evidence="8" key="1">
    <citation type="submission" date="2016-04" db="EMBL/GenBank/DDBJ databases">
        <authorList>
            <person name="Strapagiel D."/>
            <person name="Borowka P."/>
            <person name="Marciniak B."/>
            <person name="Bakula Z."/>
            <person name="Van Ingen J."/>
            <person name="Safianowska A."/>
            <person name="Dziadek J."/>
            <person name="Jagielski T."/>
        </authorList>
    </citation>
    <scope>NUCLEOTIDE SEQUENCE [LARGE SCALE GENOMIC DNA]</scope>
    <source>
        <strain evidence="8">1010001458</strain>
    </source>
</reference>
<comment type="subcellular location">
    <subcellularLocation>
        <location evidence="1">Membrane</location>
        <topology evidence="1">Multi-pass membrane protein</topology>
    </subcellularLocation>
</comment>
<dbReference type="GO" id="GO:0016020">
    <property type="term" value="C:membrane"/>
    <property type="evidence" value="ECO:0007669"/>
    <property type="project" value="UniProtKB-SubCell"/>
</dbReference>
<proteinExistence type="predicted"/>
<dbReference type="AlphaFoldDB" id="A0A162CWS5"/>
<accession>A0A162CWS5</accession>
<protein>
    <recommendedName>
        <fullName evidence="6">Membrane transport protein MMPL domain-containing protein</fullName>
    </recommendedName>
</protein>
<name>A0A162CWS5_9MYCO</name>
<sequence length="61" mass="6707">MAVLLFCIAFGLSMDYEVFLIARIREYWCVLTRDMSAMAPAPRRAANDERASPAASPTPAA</sequence>
<evidence type="ECO:0000313" key="8">
    <source>
        <dbReference type="Proteomes" id="UP000077342"/>
    </source>
</evidence>
<keyword evidence="2" id="KW-0812">Transmembrane</keyword>
<evidence type="ECO:0000313" key="7">
    <source>
        <dbReference type="EMBL" id="KZS61655.1"/>
    </source>
</evidence>
<dbReference type="Proteomes" id="UP000077342">
    <property type="component" value="Unassembled WGS sequence"/>
</dbReference>
<dbReference type="Pfam" id="PF03176">
    <property type="entry name" value="MMPL"/>
    <property type="match status" value="1"/>
</dbReference>
<dbReference type="EMBL" id="LWCI01000113">
    <property type="protein sequence ID" value="KZS61655.1"/>
    <property type="molecule type" value="Genomic_DNA"/>
</dbReference>
<keyword evidence="4" id="KW-0472">Membrane</keyword>
<organism evidence="7 8">
    <name type="scientific">Mycobacterium ostraviense</name>
    <dbReference type="NCBI Taxonomy" id="2738409"/>
    <lineage>
        <taxon>Bacteria</taxon>
        <taxon>Bacillati</taxon>
        <taxon>Actinomycetota</taxon>
        <taxon>Actinomycetes</taxon>
        <taxon>Mycobacteriales</taxon>
        <taxon>Mycobacteriaceae</taxon>
        <taxon>Mycobacterium</taxon>
    </lineage>
</organism>
<keyword evidence="8" id="KW-1185">Reference proteome</keyword>
<dbReference type="SUPFAM" id="SSF82866">
    <property type="entry name" value="Multidrug efflux transporter AcrB transmembrane domain"/>
    <property type="match status" value="1"/>
</dbReference>
<evidence type="ECO:0000256" key="4">
    <source>
        <dbReference type="ARBA" id="ARBA00023136"/>
    </source>
</evidence>
<feature type="compositionally biased region" description="Low complexity" evidence="5">
    <location>
        <begin position="52"/>
        <end position="61"/>
    </location>
</feature>
<evidence type="ECO:0000256" key="2">
    <source>
        <dbReference type="ARBA" id="ARBA00022692"/>
    </source>
</evidence>
<feature type="region of interest" description="Disordered" evidence="5">
    <location>
        <begin position="39"/>
        <end position="61"/>
    </location>
</feature>
<evidence type="ECO:0000256" key="1">
    <source>
        <dbReference type="ARBA" id="ARBA00004141"/>
    </source>
</evidence>
<comment type="caution">
    <text evidence="7">The sequence shown here is derived from an EMBL/GenBank/DDBJ whole genome shotgun (WGS) entry which is preliminary data.</text>
</comment>